<protein>
    <submittedName>
        <fullName evidence="1">Uncharacterized protein</fullName>
    </submittedName>
</protein>
<proteinExistence type="predicted"/>
<dbReference type="AlphaFoldDB" id="A0A0W8FRK0"/>
<gene>
    <name evidence="1" type="ORF">ASZ90_006719</name>
</gene>
<dbReference type="EMBL" id="LNQE01000903">
    <property type="protein sequence ID" value="KUG23515.1"/>
    <property type="molecule type" value="Genomic_DNA"/>
</dbReference>
<accession>A0A0W8FRK0</accession>
<evidence type="ECO:0000313" key="1">
    <source>
        <dbReference type="EMBL" id="KUG23515.1"/>
    </source>
</evidence>
<sequence>MSKNMIIDWGKQGILYDNFLIATKPYSDLIVLSYSKQ</sequence>
<comment type="caution">
    <text evidence="1">The sequence shown here is derived from an EMBL/GenBank/DDBJ whole genome shotgun (WGS) entry which is preliminary data.</text>
</comment>
<organism evidence="1">
    <name type="scientific">hydrocarbon metagenome</name>
    <dbReference type="NCBI Taxonomy" id="938273"/>
    <lineage>
        <taxon>unclassified sequences</taxon>
        <taxon>metagenomes</taxon>
        <taxon>ecological metagenomes</taxon>
    </lineage>
</organism>
<name>A0A0W8FRK0_9ZZZZ</name>
<reference evidence="1" key="1">
    <citation type="journal article" date="2015" name="Proc. Natl. Acad. Sci. U.S.A.">
        <title>Networks of energetic and metabolic interactions define dynamics in microbial communities.</title>
        <authorList>
            <person name="Embree M."/>
            <person name="Liu J.K."/>
            <person name="Al-Bassam M.M."/>
            <person name="Zengler K."/>
        </authorList>
    </citation>
    <scope>NUCLEOTIDE SEQUENCE</scope>
</reference>